<keyword evidence="1" id="KW-0732">Signal</keyword>
<sequence>MHFCFTIPYGLLLVLGASSVRQERQHCVTGWGSRHRVAACPRRLSQPPSFP</sequence>
<evidence type="ECO:0000313" key="2">
    <source>
        <dbReference type="EMBL" id="KAL0443386.1"/>
    </source>
</evidence>
<gene>
    <name evidence="2" type="ORF">Slati_2061300</name>
</gene>
<reference evidence="2" key="2">
    <citation type="journal article" date="2024" name="Plant">
        <title>Genomic evolution and insights into agronomic trait innovations of Sesamum species.</title>
        <authorList>
            <person name="Miao H."/>
            <person name="Wang L."/>
            <person name="Qu L."/>
            <person name="Liu H."/>
            <person name="Sun Y."/>
            <person name="Le M."/>
            <person name="Wang Q."/>
            <person name="Wei S."/>
            <person name="Zheng Y."/>
            <person name="Lin W."/>
            <person name="Duan Y."/>
            <person name="Cao H."/>
            <person name="Xiong S."/>
            <person name="Wang X."/>
            <person name="Wei L."/>
            <person name="Li C."/>
            <person name="Ma Q."/>
            <person name="Ju M."/>
            <person name="Zhao R."/>
            <person name="Li G."/>
            <person name="Mu C."/>
            <person name="Tian Q."/>
            <person name="Mei H."/>
            <person name="Zhang T."/>
            <person name="Gao T."/>
            <person name="Zhang H."/>
        </authorList>
    </citation>
    <scope>NUCLEOTIDE SEQUENCE</scope>
    <source>
        <strain evidence="2">KEN1</strain>
    </source>
</reference>
<reference evidence="2" key="1">
    <citation type="submission" date="2020-06" db="EMBL/GenBank/DDBJ databases">
        <authorList>
            <person name="Li T."/>
            <person name="Hu X."/>
            <person name="Zhang T."/>
            <person name="Song X."/>
            <person name="Zhang H."/>
            <person name="Dai N."/>
            <person name="Sheng W."/>
            <person name="Hou X."/>
            <person name="Wei L."/>
        </authorList>
    </citation>
    <scope>NUCLEOTIDE SEQUENCE</scope>
    <source>
        <strain evidence="2">KEN1</strain>
        <tissue evidence="2">Leaf</tissue>
    </source>
</reference>
<comment type="caution">
    <text evidence="2">The sequence shown here is derived from an EMBL/GenBank/DDBJ whole genome shotgun (WGS) entry which is preliminary data.</text>
</comment>
<dbReference type="EMBL" id="JACGWN010000007">
    <property type="protein sequence ID" value="KAL0443386.1"/>
    <property type="molecule type" value="Genomic_DNA"/>
</dbReference>
<name>A0AAW2WRK3_9LAMI</name>
<protein>
    <submittedName>
        <fullName evidence="2">Uncharacterized protein</fullName>
    </submittedName>
</protein>
<feature type="chain" id="PRO_5043464177" evidence="1">
    <location>
        <begin position="20"/>
        <end position="51"/>
    </location>
</feature>
<organism evidence="2">
    <name type="scientific">Sesamum latifolium</name>
    <dbReference type="NCBI Taxonomy" id="2727402"/>
    <lineage>
        <taxon>Eukaryota</taxon>
        <taxon>Viridiplantae</taxon>
        <taxon>Streptophyta</taxon>
        <taxon>Embryophyta</taxon>
        <taxon>Tracheophyta</taxon>
        <taxon>Spermatophyta</taxon>
        <taxon>Magnoliopsida</taxon>
        <taxon>eudicotyledons</taxon>
        <taxon>Gunneridae</taxon>
        <taxon>Pentapetalae</taxon>
        <taxon>asterids</taxon>
        <taxon>lamiids</taxon>
        <taxon>Lamiales</taxon>
        <taxon>Pedaliaceae</taxon>
        <taxon>Sesamum</taxon>
    </lineage>
</organism>
<dbReference type="AlphaFoldDB" id="A0AAW2WRK3"/>
<accession>A0AAW2WRK3</accession>
<proteinExistence type="predicted"/>
<feature type="signal peptide" evidence="1">
    <location>
        <begin position="1"/>
        <end position="19"/>
    </location>
</feature>
<evidence type="ECO:0000256" key="1">
    <source>
        <dbReference type="SAM" id="SignalP"/>
    </source>
</evidence>